<dbReference type="InterPro" id="IPR045298">
    <property type="entry name" value="Complex1_LYR_LYRM7"/>
</dbReference>
<dbReference type="CDD" id="cd20267">
    <property type="entry name" value="Complex1_LYR_LYRM7"/>
    <property type="match status" value="1"/>
</dbReference>
<dbReference type="GO" id="GO:0032543">
    <property type="term" value="P:mitochondrial translation"/>
    <property type="evidence" value="ECO:0007669"/>
    <property type="project" value="InterPro"/>
</dbReference>
<evidence type="ECO:0000313" key="2">
    <source>
        <dbReference type="EMBL" id="KAK0534450.1"/>
    </source>
</evidence>
<evidence type="ECO:0000313" key="3">
    <source>
        <dbReference type="Proteomes" id="UP001176521"/>
    </source>
</evidence>
<feature type="region of interest" description="Disordered" evidence="1">
    <location>
        <begin position="157"/>
        <end position="188"/>
    </location>
</feature>
<name>A0AAN6GEA7_9BASI</name>
<feature type="compositionally biased region" description="Polar residues" evidence="1">
    <location>
        <begin position="100"/>
        <end position="111"/>
    </location>
</feature>
<evidence type="ECO:0008006" key="4">
    <source>
        <dbReference type="Google" id="ProtNLM"/>
    </source>
</evidence>
<evidence type="ECO:0000256" key="1">
    <source>
        <dbReference type="SAM" id="MobiDB-lite"/>
    </source>
</evidence>
<accession>A0AAN6GEA7</accession>
<feature type="region of interest" description="Disordered" evidence="1">
    <location>
        <begin position="100"/>
        <end position="137"/>
    </location>
</feature>
<protein>
    <recommendedName>
        <fullName evidence="4">Mitochondrial zinc maintenance protein 1, mitochondrial</fullName>
    </recommendedName>
</protein>
<dbReference type="GO" id="GO:0003735">
    <property type="term" value="F:structural constituent of ribosome"/>
    <property type="evidence" value="ECO:0007669"/>
    <property type="project" value="InterPro"/>
</dbReference>
<dbReference type="GO" id="GO:0034551">
    <property type="term" value="P:mitochondrial respiratory chain complex III assembly"/>
    <property type="evidence" value="ECO:0007669"/>
    <property type="project" value="InterPro"/>
</dbReference>
<feature type="region of interest" description="Disordered" evidence="1">
    <location>
        <begin position="202"/>
        <end position="249"/>
    </location>
</feature>
<gene>
    <name evidence="2" type="ORF">OC842_002639</name>
</gene>
<dbReference type="AlphaFoldDB" id="A0AAN6GEA7"/>
<feature type="region of interest" description="Disordered" evidence="1">
    <location>
        <begin position="262"/>
        <end position="363"/>
    </location>
</feature>
<dbReference type="EMBL" id="JAPDMQ010000116">
    <property type="protein sequence ID" value="KAK0534450.1"/>
    <property type="molecule type" value="Genomic_DNA"/>
</dbReference>
<reference evidence="2" key="1">
    <citation type="journal article" date="2023" name="PhytoFront">
        <title>Draft Genome Resources of Seven Strains of Tilletia horrida, Causal Agent of Kernel Smut of Rice.</title>
        <authorList>
            <person name="Khanal S."/>
            <person name="Antony Babu S."/>
            <person name="Zhou X.G."/>
        </authorList>
    </citation>
    <scope>NUCLEOTIDE SEQUENCE</scope>
    <source>
        <strain evidence="2">TX3</strain>
    </source>
</reference>
<comment type="caution">
    <text evidence="2">The sequence shown here is derived from an EMBL/GenBank/DDBJ whole genome shotgun (WGS) entry which is preliminary data.</text>
</comment>
<dbReference type="PANTHER" id="PTHR28174">
    <property type="entry name" value="54S RIBOSOMAL PROTEIN L36, MITOCHONDRIAL"/>
    <property type="match status" value="1"/>
</dbReference>
<dbReference type="GO" id="GO:0005762">
    <property type="term" value="C:mitochondrial large ribosomal subunit"/>
    <property type="evidence" value="ECO:0007669"/>
    <property type="project" value="InterPro"/>
</dbReference>
<proteinExistence type="predicted"/>
<dbReference type="PANTHER" id="PTHR28174:SF1">
    <property type="entry name" value="LARGE RIBOSOMAL SUBUNIT PROTEIN BL31M"/>
    <property type="match status" value="1"/>
</dbReference>
<dbReference type="Gene3D" id="6.20.130.10">
    <property type="match status" value="1"/>
</dbReference>
<feature type="compositionally biased region" description="Polar residues" evidence="1">
    <location>
        <begin position="160"/>
        <end position="169"/>
    </location>
</feature>
<organism evidence="2 3">
    <name type="scientific">Tilletia horrida</name>
    <dbReference type="NCBI Taxonomy" id="155126"/>
    <lineage>
        <taxon>Eukaryota</taxon>
        <taxon>Fungi</taxon>
        <taxon>Dikarya</taxon>
        <taxon>Basidiomycota</taxon>
        <taxon>Ustilaginomycotina</taxon>
        <taxon>Exobasidiomycetes</taxon>
        <taxon>Tilletiales</taxon>
        <taxon>Tilletiaceae</taxon>
        <taxon>Tilletia</taxon>
    </lineage>
</organism>
<dbReference type="InterPro" id="IPR034600">
    <property type="entry name" value="Ribosomal_bL31m"/>
</dbReference>
<keyword evidence="3" id="KW-1185">Reference proteome</keyword>
<feature type="compositionally biased region" description="Low complexity" evidence="1">
    <location>
        <begin position="262"/>
        <end position="333"/>
    </location>
</feature>
<sequence length="363" mass="37272">MSASSSALSPAQRTHLVHLYRRILRASQTAFANDQATLSAWRVFAASRFRGADADPAKYGEHVKHAEEVEQTLRQNVVQGTFRQETGAISLRIRPETELGSNETIKQNRNKQIADLKSSKRPTLTCGGAAPSTASSSRHAHAFSTLAALRAAASAGTSSPVASSRSGSIGSPAHAGRPIPRPIPSFPQLTILADGSSILLNSTSPRHTTRLTRDPTNHPLWNPALADRKMSGAGGEDGEGAEDAGGRLGRFRRRFDVGLEAAAPAPAPTTASKPASSSKAAASASAAATATAGKKGAATASSSAAKASGPGASKPAAPTPAPASASSSRRAASFSMDDLDWMSVGGRQARAGSEPAGKKGKKK</sequence>
<dbReference type="Proteomes" id="UP001176521">
    <property type="component" value="Unassembled WGS sequence"/>
</dbReference>